<evidence type="ECO:0000313" key="12">
    <source>
        <dbReference type="EMBL" id="MEQ3362011.1"/>
    </source>
</evidence>
<evidence type="ECO:0000256" key="10">
    <source>
        <dbReference type="ARBA" id="ARBA00024908"/>
    </source>
</evidence>
<keyword evidence="7" id="KW-0547">Nucleotide-binding</keyword>
<dbReference type="SUPFAM" id="SSF52540">
    <property type="entry name" value="P-loop containing nucleoside triphosphate hydrolases"/>
    <property type="match status" value="1"/>
</dbReference>
<keyword evidence="8" id="KW-0067">ATP-binding</keyword>
<comment type="subcellular location">
    <subcellularLocation>
        <location evidence="1">Cytoplasm</location>
    </subcellularLocation>
</comment>
<dbReference type="Gene3D" id="3.40.50.300">
    <property type="entry name" value="P-loop containing nucleotide triphosphate hydrolases"/>
    <property type="match status" value="1"/>
</dbReference>
<evidence type="ECO:0000256" key="5">
    <source>
        <dbReference type="ARBA" id="ARBA00022694"/>
    </source>
</evidence>
<evidence type="ECO:0000256" key="6">
    <source>
        <dbReference type="ARBA" id="ARBA00022723"/>
    </source>
</evidence>
<evidence type="ECO:0000313" key="13">
    <source>
        <dbReference type="Proteomes" id="UP001487305"/>
    </source>
</evidence>
<evidence type="ECO:0000256" key="2">
    <source>
        <dbReference type="ARBA" id="ARBA00007599"/>
    </source>
</evidence>
<comment type="function">
    <text evidence="10">Required for the formation of a threonylcarbamoyl group on adenosine at position 37 (t(6)A37) in tRNAs that read codons beginning with adenine. Is involved in the transfer of the threonylcarbamoyl moiety of threonylcarbamoyl-AMP (TC-AMP) to the N6 group of A37, together with TsaD and TsaB. TsaE seems to play an indirect role in the t(6)A biosynthesis pathway, possibly in regulating the core enzymatic function of TsaD.</text>
</comment>
<dbReference type="Proteomes" id="UP001487305">
    <property type="component" value="Unassembled WGS sequence"/>
</dbReference>
<name>A0ABV1JAA7_9ACTN</name>
<comment type="caution">
    <text evidence="12">The sequence shown here is derived from an EMBL/GenBank/DDBJ whole genome shotgun (WGS) entry which is preliminary data.</text>
</comment>
<dbReference type="PANTHER" id="PTHR33540:SF2">
    <property type="entry name" value="TRNA THREONYLCARBAMOYLADENOSINE BIOSYNTHESIS PROTEIN TSAE"/>
    <property type="match status" value="1"/>
</dbReference>
<dbReference type="Pfam" id="PF02367">
    <property type="entry name" value="TsaE"/>
    <property type="match status" value="1"/>
</dbReference>
<comment type="similarity">
    <text evidence="2">Belongs to the TsaE family.</text>
</comment>
<organism evidence="12 13">
    <name type="scientific">Raoultibacter massiliensis</name>
    <dbReference type="NCBI Taxonomy" id="1852371"/>
    <lineage>
        <taxon>Bacteria</taxon>
        <taxon>Bacillati</taxon>
        <taxon>Actinomycetota</taxon>
        <taxon>Coriobacteriia</taxon>
        <taxon>Eggerthellales</taxon>
        <taxon>Eggerthellaceae</taxon>
        <taxon>Raoultibacter</taxon>
    </lineage>
</organism>
<dbReference type="EMBL" id="JBBNOP010000002">
    <property type="protein sequence ID" value="MEQ3362011.1"/>
    <property type="molecule type" value="Genomic_DNA"/>
</dbReference>
<dbReference type="RefSeq" id="WP_102373963.1">
    <property type="nucleotide sequence ID" value="NZ_DBFADM010000027.1"/>
</dbReference>
<evidence type="ECO:0000256" key="4">
    <source>
        <dbReference type="ARBA" id="ARBA00022490"/>
    </source>
</evidence>
<keyword evidence="6" id="KW-0479">Metal-binding</keyword>
<proteinExistence type="inferred from homology"/>
<gene>
    <name evidence="12" type="primary">tsaE</name>
    <name evidence="12" type="ORF">AAA083_03355</name>
</gene>
<evidence type="ECO:0000256" key="8">
    <source>
        <dbReference type="ARBA" id="ARBA00022840"/>
    </source>
</evidence>
<dbReference type="PANTHER" id="PTHR33540">
    <property type="entry name" value="TRNA THREONYLCARBAMOYLADENOSINE BIOSYNTHESIS PROTEIN TSAE"/>
    <property type="match status" value="1"/>
</dbReference>
<keyword evidence="5" id="KW-0819">tRNA processing</keyword>
<keyword evidence="9" id="KW-0460">Magnesium</keyword>
<evidence type="ECO:0000256" key="9">
    <source>
        <dbReference type="ARBA" id="ARBA00022842"/>
    </source>
</evidence>
<protein>
    <recommendedName>
        <fullName evidence="3">tRNA threonylcarbamoyladenosine biosynthesis protein TsaE</fullName>
    </recommendedName>
    <alternativeName>
        <fullName evidence="11">t(6)A37 threonylcarbamoyladenosine biosynthesis protein TsaE</fullName>
    </alternativeName>
</protein>
<evidence type="ECO:0000256" key="1">
    <source>
        <dbReference type="ARBA" id="ARBA00004496"/>
    </source>
</evidence>
<dbReference type="InterPro" id="IPR003442">
    <property type="entry name" value="T6A_TsaE"/>
</dbReference>
<dbReference type="InterPro" id="IPR027417">
    <property type="entry name" value="P-loop_NTPase"/>
</dbReference>
<keyword evidence="13" id="KW-1185">Reference proteome</keyword>
<dbReference type="NCBIfam" id="TIGR00150">
    <property type="entry name" value="T6A_YjeE"/>
    <property type="match status" value="1"/>
</dbReference>
<evidence type="ECO:0000256" key="3">
    <source>
        <dbReference type="ARBA" id="ARBA00019010"/>
    </source>
</evidence>
<sequence length="160" mass="17416">MRQTTSTEATKQLAATLAPYLRPGDVIVLNGDLGAGKTQFVQGVAAGLGIGGPVTSPTFNILLSYMDGALPLFHFDLYRLDGSDQLEDIGYFETVDGPGATFIEWGEKFPEALPYGYLEIDITVNESGIRLVQAHSFGERARNLLFVWAKDSKSRLAQTQ</sequence>
<keyword evidence="4" id="KW-0963">Cytoplasm</keyword>
<evidence type="ECO:0000256" key="7">
    <source>
        <dbReference type="ARBA" id="ARBA00022741"/>
    </source>
</evidence>
<evidence type="ECO:0000256" key="11">
    <source>
        <dbReference type="ARBA" id="ARBA00032441"/>
    </source>
</evidence>
<accession>A0ABV1JAA7</accession>
<reference evidence="12 13" key="1">
    <citation type="submission" date="2024-04" db="EMBL/GenBank/DDBJ databases">
        <title>Human intestinal bacterial collection.</title>
        <authorList>
            <person name="Pauvert C."/>
            <person name="Hitch T.C.A."/>
            <person name="Clavel T."/>
        </authorList>
    </citation>
    <scope>NUCLEOTIDE SEQUENCE [LARGE SCALE GENOMIC DNA]</scope>
    <source>
        <strain evidence="12 13">CLA-KB-H42</strain>
    </source>
</reference>